<evidence type="ECO:0000313" key="3">
    <source>
        <dbReference type="EMBL" id="KAK5050232.1"/>
    </source>
</evidence>
<dbReference type="InterPro" id="IPR036412">
    <property type="entry name" value="HAD-like_sf"/>
</dbReference>
<dbReference type="Gene3D" id="3.40.50.1000">
    <property type="entry name" value="HAD superfamily/HAD-like"/>
    <property type="match status" value="1"/>
</dbReference>
<dbReference type="InterPro" id="IPR006439">
    <property type="entry name" value="HAD-SF_hydro_IA"/>
</dbReference>
<dbReference type="NCBIfam" id="TIGR01509">
    <property type="entry name" value="HAD-SF-IA-v3"/>
    <property type="match status" value="1"/>
</dbReference>
<name>A0ABR0IXZ8_9EURO</name>
<comment type="caution">
    <text evidence="3">The sequence shown here is derived from an EMBL/GenBank/DDBJ whole genome shotgun (WGS) entry which is preliminary data.</text>
</comment>
<reference evidence="3 4" key="1">
    <citation type="submission" date="2023-08" db="EMBL/GenBank/DDBJ databases">
        <title>Black Yeasts Isolated from many extreme environments.</title>
        <authorList>
            <person name="Coleine C."/>
            <person name="Stajich J.E."/>
            <person name="Selbmann L."/>
        </authorList>
    </citation>
    <scope>NUCLEOTIDE SEQUENCE [LARGE SCALE GENOMIC DNA]</scope>
    <source>
        <strain evidence="3 4">CCFEE 6328</strain>
    </source>
</reference>
<dbReference type="NCBIfam" id="TIGR01549">
    <property type="entry name" value="HAD-SF-IA-v1"/>
    <property type="match status" value="1"/>
</dbReference>
<dbReference type="PANTHER" id="PTHR43316:SF3">
    <property type="entry name" value="HALOACID DEHALOGENASE, TYPE II (AFU_ORTHOLOGUE AFUA_2G07750)-RELATED"/>
    <property type="match status" value="1"/>
</dbReference>
<evidence type="ECO:0008006" key="5">
    <source>
        <dbReference type="Google" id="ProtNLM"/>
    </source>
</evidence>
<organism evidence="3 4">
    <name type="scientific">Exophiala sideris</name>
    <dbReference type="NCBI Taxonomy" id="1016849"/>
    <lineage>
        <taxon>Eukaryota</taxon>
        <taxon>Fungi</taxon>
        <taxon>Dikarya</taxon>
        <taxon>Ascomycota</taxon>
        <taxon>Pezizomycotina</taxon>
        <taxon>Eurotiomycetes</taxon>
        <taxon>Chaetothyriomycetidae</taxon>
        <taxon>Chaetothyriales</taxon>
        <taxon>Herpotrichiellaceae</taxon>
        <taxon>Exophiala</taxon>
    </lineage>
</organism>
<dbReference type="Proteomes" id="UP001345691">
    <property type="component" value="Unassembled WGS sequence"/>
</dbReference>
<evidence type="ECO:0000256" key="1">
    <source>
        <dbReference type="ARBA" id="ARBA00022801"/>
    </source>
</evidence>
<keyword evidence="2" id="KW-0732">Signal</keyword>
<dbReference type="InterPro" id="IPR023214">
    <property type="entry name" value="HAD_sf"/>
</dbReference>
<evidence type="ECO:0000256" key="2">
    <source>
        <dbReference type="SAM" id="SignalP"/>
    </source>
</evidence>
<keyword evidence="4" id="KW-1185">Reference proteome</keyword>
<evidence type="ECO:0000313" key="4">
    <source>
        <dbReference type="Proteomes" id="UP001345691"/>
    </source>
</evidence>
<keyword evidence="1" id="KW-0378">Hydrolase</keyword>
<feature type="chain" id="PRO_5045319310" description="Haloacid dehalogenase, type II" evidence="2">
    <location>
        <begin position="30"/>
        <end position="192"/>
    </location>
</feature>
<gene>
    <name evidence="3" type="ORF">LTR69_010720</name>
</gene>
<feature type="signal peptide" evidence="2">
    <location>
        <begin position="1"/>
        <end position="29"/>
    </location>
</feature>
<protein>
    <recommendedName>
        <fullName evidence="5">Haloacid dehalogenase, type II</fullName>
    </recommendedName>
</protein>
<proteinExistence type="predicted"/>
<dbReference type="InterPro" id="IPR051540">
    <property type="entry name" value="S-2-haloacid_dehalogenase"/>
</dbReference>
<dbReference type="SFLD" id="SFLDS00003">
    <property type="entry name" value="Haloacid_Dehalogenase"/>
    <property type="match status" value="1"/>
</dbReference>
<dbReference type="SFLD" id="SFLDG01129">
    <property type="entry name" value="C1.5:_HAD__Beta-PGM__Phosphata"/>
    <property type="match status" value="1"/>
</dbReference>
<dbReference type="Pfam" id="PF00702">
    <property type="entry name" value="Hydrolase"/>
    <property type="match status" value="1"/>
</dbReference>
<dbReference type="PANTHER" id="PTHR43316">
    <property type="entry name" value="HYDROLASE, HALOACID DELAHOGENASE-RELATED"/>
    <property type="match status" value="1"/>
</dbReference>
<dbReference type="EMBL" id="JAVRRF010000039">
    <property type="protein sequence ID" value="KAK5050232.1"/>
    <property type="molecule type" value="Genomic_DNA"/>
</dbReference>
<sequence length="192" mass="20521">MEHVKPKVVLFDLLTALLDSWTLWNHAAGSEQAGRRWRAKYLELTYQCGSYRPYEDLVTEAADAAGPWPEAPGVLSRLRSRGIKIGVVTNCSTDLGRRAAATCGVSFDVVITAEDIGLYKPRIETYNAALAACGAKADDVLFVAGSSADVPGASAAGMRVVWHNRVGLAPVAGSISPMNEGRTLDDALRGFL</sequence>
<dbReference type="SUPFAM" id="SSF56784">
    <property type="entry name" value="HAD-like"/>
    <property type="match status" value="1"/>
</dbReference>
<accession>A0ABR0IXZ8</accession>